<organism evidence="2 3">
    <name type="scientific">Cardiosporidium cionae</name>
    <dbReference type="NCBI Taxonomy" id="476202"/>
    <lineage>
        <taxon>Eukaryota</taxon>
        <taxon>Sar</taxon>
        <taxon>Alveolata</taxon>
        <taxon>Apicomplexa</taxon>
        <taxon>Aconoidasida</taxon>
        <taxon>Nephromycida</taxon>
        <taxon>Cardiosporidium</taxon>
    </lineage>
</organism>
<sequence length="381" mass="42965">MMPSNDTDSSAIVVSTEGIGCHATNSANRECTFSENYRSSLSVRKSISNTQKVTKATNFGNPIILLVCRRHLRKNKYINYVGEYHLNLIQRFGGIPLMVPRTSHTRYCLEMYLPVDGFIIAEGEDLGVEYHPYGNDRALDETIKQELISLHPSDAIPDEIKDEIEWSLLDMCLQEGVPFLGLCRGCQILNVKCGGSLWYDISHQLKGSCQHINYKNYDTHRHPIIIFPETPLYDWFHQRFVHPNSQPNDSLSDALQEAEGEPGGDPPELEEFLIPGGEPLSGESKECAPVEKTNGLISVNSYHHQGIKVLAPPFTPMAISPDGLVEAFYDQANFDPKNGKFCMGLQFHPERMMDEYPGCVRVYEEFITACWAYRANRLRGG</sequence>
<dbReference type="Proteomes" id="UP000823046">
    <property type="component" value="Unassembled WGS sequence"/>
</dbReference>
<dbReference type="PANTHER" id="PTHR43235:SF1">
    <property type="entry name" value="GLUTAMINE AMIDOTRANSFERASE PB2B2.05-RELATED"/>
    <property type="match status" value="1"/>
</dbReference>
<dbReference type="Gene3D" id="3.40.50.880">
    <property type="match status" value="2"/>
</dbReference>
<comment type="caution">
    <text evidence="2">The sequence shown here is derived from an EMBL/GenBank/DDBJ whole genome shotgun (WGS) entry which is preliminary data.</text>
</comment>
<reference evidence="2 3" key="1">
    <citation type="journal article" date="2020" name="bioRxiv">
        <title>Metabolic contributions of an alphaproteobacterial endosymbiont in the apicomplexan Cardiosporidium cionae.</title>
        <authorList>
            <person name="Hunter E.S."/>
            <person name="Paight C.J."/>
            <person name="Lane C.E."/>
        </authorList>
    </citation>
    <scope>NUCLEOTIDE SEQUENCE [LARGE SCALE GENOMIC DNA]</scope>
    <source>
        <strain evidence="2">ESH_2018</strain>
    </source>
</reference>
<gene>
    <name evidence="2" type="ORF">IE077_000261</name>
</gene>
<proteinExistence type="predicted"/>
<dbReference type="InterPro" id="IPR011697">
    <property type="entry name" value="Peptidase_C26"/>
</dbReference>
<keyword evidence="3" id="KW-1185">Reference proteome</keyword>
<evidence type="ECO:0000313" key="3">
    <source>
        <dbReference type="Proteomes" id="UP000823046"/>
    </source>
</evidence>
<dbReference type="InterPro" id="IPR029062">
    <property type="entry name" value="Class_I_gatase-like"/>
</dbReference>
<dbReference type="SUPFAM" id="SSF52317">
    <property type="entry name" value="Class I glutamine amidotransferase-like"/>
    <property type="match status" value="1"/>
</dbReference>
<feature type="region of interest" description="Disordered" evidence="1">
    <location>
        <begin position="247"/>
        <end position="268"/>
    </location>
</feature>
<evidence type="ECO:0000313" key="2">
    <source>
        <dbReference type="EMBL" id="KAF8821525.1"/>
    </source>
</evidence>
<name>A0ABQ7JC00_9APIC</name>
<dbReference type="Pfam" id="PF07722">
    <property type="entry name" value="Peptidase_C26"/>
    <property type="match status" value="2"/>
</dbReference>
<keyword evidence="2" id="KW-0315">Glutamine amidotransferase</keyword>
<dbReference type="InterPro" id="IPR044668">
    <property type="entry name" value="PuuD-like"/>
</dbReference>
<protein>
    <submittedName>
        <fullName evidence="2">Glutamine amidotransferase-related</fullName>
    </submittedName>
</protein>
<dbReference type="PANTHER" id="PTHR43235">
    <property type="entry name" value="GLUTAMINE AMIDOTRANSFERASE PB2B2.05-RELATED"/>
    <property type="match status" value="1"/>
</dbReference>
<feature type="compositionally biased region" description="Acidic residues" evidence="1">
    <location>
        <begin position="256"/>
        <end position="268"/>
    </location>
</feature>
<evidence type="ECO:0000256" key="1">
    <source>
        <dbReference type="SAM" id="MobiDB-lite"/>
    </source>
</evidence>
<accession>A0ABQ7JC00</accession>
<dbReference type="EMBL" id="JADAQX010000169">
    <property type="protein sequence ID" value="KAF8821525.1"/>
    <property type="molecule type" value="Genomic_DNA"/>
</dbReference>